<protein>
    <submittedName>
        <fullName evidence="6">ATPase</fullName>
    </submittedName>
</protein>
<dbReference type="InterPro" id="IPR041546">
    <property type="entry name" value="ClpA/ClpB_AAA_lid"/>
</dbReference>
<reference evidence="7" key="1">
    <citation type="submission" date="2017-04" db="EMBL/GenBank/DDBJ databases">
        <title>Function of individual gut microbiota members based on whole genome sequencing of pure cultures obtained from chicken caecum.</title>
        <authorList>
            <person name="Medvecky M."/>
            <person name="Cejkova D."/>
            <person name="Polansky O."/>
            <person name="Karasova D."/>
            <person name="Kubasova T."/>
            <person name="Cizek A."/>
            <person name="Rychlik I."/>
        </authorList>
    </citation>
    <scope>NUCLEOTIDE SEQUENCE [LARGE SCALE GENOMIC DNA]</scope>
    <source>
        <strain evidence="7">An149</strain>
    </source>
</reference>
<feature type="domain" description="Clp R" evidence="5">
    <location>
        <begin position="2"/>
        <end position="144"/>
    </location>
</feature>
<dbReference type="Pfam" id="PF17871">
    <property type="entry name" value="AAA_lid_9"/>
    <property type="match status" value="1"/>
</dbReference>
<dbReference type="CDD" id="cd00009">
    <property type="entry name" value="AAA"/>
    <property type="match status" value="1"/>
</dbReference>
<dbReference type="SMART" id="SM00382">
    <property type="entry name" value="AAA"/>
    <property type="match status" value="2"/>
</dbReference>
<dbReference type="PANTHER" id="PTHR11638:SF18">
    <property type="entry name" value="HEAT SHOCK PROTEIN 104"/>
    <property type="match status" value="1"/>
</dbReference>
<keyword evidence="3" id="KW-0067">ATP-binding</keyword>
<evidence type="ECO:0000313" key="6">
    <source>
        <dbReference type="EMBL" id="OUQ04057.1"/>
    </source>
</evidence>
<evidence type="ECO:0000256" key="1">
    <source>
        <dbReference type="ARBA" id="ARBA00022737"/>
    </source>
</evidence>
<comment type="caution">
    <text evidence="6">The sequence shown here is derived from an EMBL/GenBank/DDBJ whole genome shotgun (WGS) entry which is preliminary data.</text>
</comment>
<keyword evidence="1 4" id="KW-0677">Repeat</keyword>
<dbReference type="InterPro" id="IPR001270">
    <property type="entry name" value="ClpA/B"/>
</dbReference>
<dbReference type="SUPFAM" id="SSF81923">
    <property type="entry name" value="Double Clp-N motif"/>
    <property type="match status" value="1"/>
</dbReference>
<evidence type="ECO:0000256" key="2">
    <source>
        <dbReference type="ARBA" id="ARBA00022741"/>
    </source>
</evidence>
<dbReference type="PROSITE" id="PS51903">
    <property type="entry name" value="CLP_R"/>
    <property type="match status" value="1"/>
</dbReference>
<dbReference type="GO" id="GO:0005524">
    <property type="term" value="F:ATP binding"/>
    <property type="evidence" value="ECO:0007669"/>
    <property type="project" value="UniProtKB-KW"/>
</dbReference>
<dbReference type="GO" id="GO:0005737">
    <property type="term" value="C:cytoplasm"/>
    <property type="evidence" value="ECO:0007669"/>
    <property type="project" value="TreeGrafter"/>
</dbReference>
<dbReference type="Proteomes" id="UP000196258">
    <property type="component" value="Unassembled WGS sequence"/>
</dbReference>
<dbReference type="GO" id="GO:0016887">
    <property type="term" value="F:ATP hydrolysis activity"/>
    <property type="evidence" value="ECO:0007669"/>
    <property type="project" value="InterPro"/>
</dbReference>
<proteinExistence type="predicted"/>
<dbReference type="AlphaFoldDB" id="A0A1Y4QFP7"/>
<dbReference type="SUPFAM" id="SSF52540">
    <property type="entry name" value="P-loop containing nucleoside triphosphate hydrolases"/>
    <property type="match status" value="2"/>
</dbReference>
<sequence length="667" mass="76483">MLTKFDEQAQKAIVVGESIAFDLGHNNVGSEHLLLSLLKISNSKLKELVKKYNVDDKNIYEDIKRLFGKNDDQPFYMEYSETVKGILERAIEITNEQNKSKVTLNILTIALLQSKESVAYELLKKYQVDFDDIIYQLNESSELETKLDQIQSLVNLNKKVKNGENLIVGRQKELEKLCMILSKKEKNNALIIGEAGVGKSALVEKLAYLINQKKVNEGLKGKIIYELSLSSIVAGTKYRGEFEEKLRKIIDKVKEMDNVIIFIDEIHNLIGAGGAEGAIDAANILKPYLARKDLTIIGATTIEEYYQHFEKDQAMNRRFSIITLKENTKEETFDILKETKSFYEKFHKIEIDDDVLRYLVENVDRYIKNRTFPDKAIDIFDLSCVKTRFKQQHIITKQIVKDVIEEYTSIKINDNYNFDEIKSKLNAEIIGQSEAIEKIINQLKITKTTNQPSAIMLFSGSSGVGKSEMAKQLAKCLSRKLIRLDMSEYKDSSSVQKIIGAAPGYVGYDKPSLLLGQLQIYPKSIILLDEIDKACQDVINIFLHVFDEGFLEDSHKRKVDFRNTIIIMTTNQSCVKGKLGFKKNTISKLNNYRFSEDLLTRIDEIINFKNLTKTDLKKIIRKNINHEIKEEDIQNILKDYDIKQQARGIIKKANKYFQCKVKGAVTH</sequence>
<dbReference type="GO" id="GO:0034605">
    <property type="term" value="P:cellular response to heat"/>
    <property type="evidence" value="ECO:0007669"/>
    <property type="project" value="TreeGrafter"/>
</dbReference>
<evidence type="ECO:0000256" key="3">
    <source>
        <dbReference type="ARBA" id="ARBA00022840"/>
    </source>
</evidence>
<dbReference type="Gene3D" id="1.10.8.60">
    <property type="match status" value="1"/>
</dbReference>
<dbReference type="RefSeq" id="WP_087257975.1">
    <property type="nucleotide sequence ID" value="NZ_NFKY01000001.1"/>
</dbReference>
<dbReference type="EMBL" id="NFLB01000015">
    <property type="protein sequence ID" value="OUQ04057.1"/>
    <property type="molecule type" value="Genomic_DNA"/>
</dbReference>
<keyword evidence="2" id="KW-0547">Nucleotide-binding</keyword>
<dbReference type="Pfam" id="PF00004">
    <property type="entry name" value="AAA"/>
    <property type="match status" value="1"/>
</dbReference>
<accession>A0A1Y4QFP7</accession>
<dbReference type="InterPro" id="IPR004176">
    <property type="entry name" value="Clp_R_N"/>
</dbReference>
<gene>
    <name evidence="6" type="ORF">B5E91_11835</name>
</gene>
<dbReference type="InterPro" id="IPR027417">
    <property type="entry name" value="P-loop_NTPase"/>
</dbReference>
<dbReference type="Pfam" id="PF02861">
    <property type="entry name" value="Clp_N"/>
    <property type="match status" value="2"/>
</dbReference>
<dbReference type="Pfam" id="PF07724">
    <property type="entry name" value="AAA_2"/>
    <property type="match status" value="1"/>
</dbReference>
<dbReference type="InterPro" id="IPR050130">
    <property type="entry name" value="ClpA_ClpB"/>
</dbReference>
<evidence type="ECO:0000259" key="5">
    <source>
        <dbReference type="PROSITE" id="PS51903"/>
    </source>
</evidence>
<organism evidence="6 7">
    <name type="scientific">Thomasclavelia spiroformis</name>
    <dbReference type="NCBI Taxonomy" id="29348"/>
    <lineage>
        <taxon>Bacteria</taxon>
        <taxon>Bacillati</taxon>
        <taxon>Bacillota</taxon>
        <taxon>Erysipelotrichia</taxon>
        <taxon>Erysipelotrichales</taxon>
        <taxon>Coprobacillaceae</taxon>
        <taxon>Thomasclavelia</taxon>
    </lineage>
</organism>
<dbReference type="Gene3D" id="3.40.50.300">
    <property type="entry name" value="P-loop containing nucleotide triphosphate hydrolases"/>
    <property type="match status" value="2"/>
</dbReference>
<dbReference type="PRINTS" id="PR00300">
    <property type="entry name" value="CLPPROTEASEA"/>
</dbReference>
<evidence type="ECO:0000313" key="7">
    <source>
        <dbReference type="Proteomes" id="UP000196258"/>
    </source>
</evidence>
<dbReference type="Gene3D" id="1.10.1780.10">
    <property type="entry name" value="Clp, N-terminal domain"/>
    <property type="match status" value="1"/>
</dbReference>
<dbReference type="CDD" id="cd19499">
    <property type="entry name" value="RecA-like_ClpB_Hsp104-like"/>
    <property type="match status" value="1"/>
</dbReference>
<name>A0A1Y4QFP7_9FIRM</name>
<dbReference type="PANTHER" id="PTHR11638">
    <property type="entry name" value="ATP-DEPENDENT CLP PROTEASE"/>
    <property type="match status" value="1"/>
</dbReference>
<dbReference type="InterPro" id="IPR036628">
    <property type="entry name" value="Clp_N_dom_sf"/>
</dbReference>
<evidence type="ECO:0000256" key="4">
    <source>
        <dbReference type="PROSITE-ProRule" id="PRU01251"/>
    </source>
</evidence>
<dbReference type="InterPro" id="IPR003593">
    <property type="entry name" value="AAA+_ATPase"/>
</dbReference>
<dbReference type="InterPro" id="IPR003959">
    <property type="entry name" value="ATPase_AAA_core"/>
</dbReference>